<evidence type="ECO:0000313" key="3">
    <source>
        <dbReference type="EMBL" id="WAQ91575.1"/>
    </source>
</evidence>
<protein>
    <submittedName>
        <fullName evidence="3">Uncharacterized protein</fullName>
    </submittedName>
</protein>
<keyword evidence="1" id="KW-0472">Membrane</keyword>
<feature type="chain" id="PRO_5045426214" evidence="2">
    <location>
        <begin position="27"/>
        <end position="386"/>
    </location>
</feature>
<keyword evidence="2" id="KW-0732">Signal</keyword>
<dbReference type="EMBL" id="CP110434">
    <property type="protein sequence ID" value="WAQ91575.1"/>
    <property type="molecule type" value="Genomic_DNA"/>
</dbReference>
<feature type="signal peptide" evidence="2">
    <location>
        <begin position="1"/>
        <end position="26"/>
    </location>
</feature>
<proteinExistence type="predicted"/>
<feature type="transmembrane region" description="Helical" evidence="1">
    <location>
        <begin position="366"/>
        <end position="385"/>
    </location>
</feature>
<organism evidence="3 4">
    <name type="scientific">Puccinia triticina</name>
    <dbReference type="NCBI Taxonomy" id="208348"/>
    <lineage>
        <taxon>Eukaryota</taxon>
        <taxon>Fungi</taxon>
        <taxon>Dikarya</taxon>
        <taxon>Basidiomycota</taxon>
        <taxon>Pucciniomycotina</taxon>
        <taxon>Pucciniomycetes</taxon>
        <taxon>Pucciniales</taxon>
        <taxon>Pucciniaceae</taxon>
        <taxon>Puccinia</taxon>
    </lineage>
</organism>
<keyword evidence="1" id="KW-0812">Transmembrane</keyword>
<gene>
    <name evidence="3" type="ORF">PtA15_14A459</name>
</gene>
<reference evidence="3" key="1">
    <citation type="submission" date="2022-10" db="EMBL/GenBank/DDBJ databases">
        <title>Puccinia triticina Genome sequencing and assembly.</title>
        <authorList>
            <person name="Li C."/>
        </authorList>
    </citation>
    <scope>NUCLEOTIDE SEQUENCE</scope>
    <source>
        <strain evidence="3">Pt15</strain>
    </source>
</reference>
<accession>A0ABY7D3W6</accession>
<dbReference type="Proteomes" id="UP001164743">
    <property type="component" value="Chromosome 14A"/>
</dbReference>
<dbReference type="RefSeq" id="XP_053027130.1">
    <property type="nucleotide sequence ID" value="XM_053163177.1"/>
</dbReference>
<evidence type="ECO:0000256" key="1">
    <source>
        <dbReference type="SAM" id="Phobius"/>
    </source>
</evidence>
<evidence type="ECO:0000313" key="4">
    <source>
        <dbReference type="Proteomes" id="UP001164743"/>
    </source>
</evidence>
<dbReference type="GeneID" id="77804072"/>
<keyword evidence="1" id="KW-1133">Transmembrane helix</keyword>
<keyword evidence="4" id="KW-1185">Reference proteome</keyword>
<name>A0ABY7D3W6_9BASI</name>
<sequence>MYPLQLRDRHLSVYLLVLWSNLAVLATSPENPNTLRSEIPYTTTDLLAASSGPGEFMGEEPTHRFPILESEFTSGPFLQDLPQAKLAVSIGPSRQPYPSSHQVGRISASSNPRIRVAPDDIGIGHLRGTPRRQTGDKLSAIINNVRWSKTRARTLIEVAELLQQYQPEPSHRSYISPSGKIMIPFLNDRRREFDEALTTVDFDGLPHSTIVRLDRTTHPSLPYARYKLQNGIELLRVLKHDSNVQRDRILSLHYRNLILFMHKLYENALNDLGIPLAAQVKHQIGMLNWLDEEIFARRKRYPILGFIEAPFPIWQESLSENTIRPAQVHLLRFFSQDENALDLLHPTACELITEFRRKSEQPESRIYHFLSNVLLIFWGLFSWCLT</sequence>
<evidence type="ECO:0000256" key="2">
    <source>
        <dbReference type="SAM" id="SignalP"/>
    </source>
</evidence>